<dbReference type="Pfam" id="PF00126">
    <property type="entry name" value="HTH_1"/>
    <property type="match status" value="1"/>
</dbReference>
<keyword evidence="5" id="KW-0472">Membrane</keyword>
<evidence type="ECO:0000313" key="7">
    <source>
        <dbReference type="EMBL" id="QYO78891.1"/>
    </source>
</evidence>
<dbReference type="InterPro" id="IPR036388">
    <property type="entry name" value="WH-like_DNA-bd_sf"/>
</dbReference>
<dbReference type="RefSeq" id="WP_220307343.1">
    <property type="nucleotide sequence ID" value="NZ_CP080590.1"/>
</dbReference>
<keyword evidence="4" id="KW-0804">Transcription</keyword>
<evidence type="ECO:0000313" key="8">
    <source>
        <dbReference type="Proteomes" id="UP000825799"/>
    </source>
</evidence>
<keyword evidence="5" id="KW-1133">Transmembrane helix</keyword>
<dbReference type="PROSITE" id="PS50931">
    <property type="entry name" value="HTH_LYSR"/>
    <property type="match status" value="1"/>
</dbReference>
<dbReference type="Proteomes" id="UP000825799">
    <property type="component" value="Chromosome"/>
</dbReference>
<dbReference type="Gene3D" id="1.10.10.10">
    <property type="entry name" value="Winged helix-like DNA-binding domain superfamily/Winged helix DNA-binding domain"/>
    <property type="match status" value="1"/>
</dbReference>
<dbReference type="InterPro" id="IPR036390">
    <property type="entry name" value="WH_DNA-bd_sf"/>
</dbReference>
<comment type="similarity">
    <text evidence="1">Belongs to the LysR transcriptional regulatory family.</text>
</comment>
<reference evidence="7 8" key="1">
    <citation type="submission" date="2021-08" db="EMBL/GenBank/DDBJ databases">
        <title>Devosia salina sp. nov., isolated from the South China Sea sediment.</title>
        <authorList>
            <person name="Zhou Z."/>
        </authorList>
    </citation>
    <scope>NUCLEOTIDE SEQUENCE [LARGE SCALE GENOMIC DNA]</scope>
    <source>
        <strain evidence="7 8">SCS-3</strain>
    </source>
</reference>
<feature type="domain" description="HTH lysR-type" evidence="6">
    <location>
        <begin position="1"/>
        <end position="58"/>
    </location>
</feature>
<name>A0ABX8WP25_9HYPH</name>
<dbReference type="PANTHER" id="PTHR30427:SF1">
    <property type="entry name" value="TRANSCRIPTIONAL ACTIVATOR PROTEIN LYSR"/>
    <property type="match status" value="1"/>
</dbReference>
<proteinExistence type="inferred from homology"/>
<protein>
    <submittedName>
        <fullName evidence="7">LysR family transcriptional regulator</fullName>
    </submittedName>
</protein>
<dbReference type="InterPro" id="IPR000847">
    <property type="entry name" value="LysR_HTH_N"/>
</dbReference>
<dbReference type="EMBL" id="CP080590">
    <property type="protein sequence ID" value="QYO78891.1"/>
    <property type="molecule type" value="Genomic_DNA"/>
</dbReference>
<evidence type="ECO:0000256" key="2">
    <source>
        <dbReference type="ARBA" id="ARBA00023015"/>
    </source>
</evidence>
<evidence type="ECO:0000256" key="1">
    <source>
        <dbReference type="ARBA" id="ARBA00009437"/>
    </source>
</evidence>
<dbReference type="PANTHER" id="PTHR30427">
    <property type="entry name" value="TRANSCRIPTIONAL ACTIVATOR PROTEIN LYSR"/>
    <property type="match status" value="1"/>
</dbReference>
<dbReference type="InterPro" id="IPR005119">
    <property type="entry name" value="LysR_subst-bd"/>
</dbReference>
<keyword evidence="2" id="KW-0805">Transcription regulation</keyword>
<dbReference type="SUPFAM" id="SSF53850">
    <property type="entry name" value="Periplasmic binding protein-like II"/>
    <property type="match status" value="1"/>
</dbReference>
<dbReference type="Gene3D" id="3.40.190.290">
    <property type="match status" value="1"/>
</dbReference>
<feature type="transmembrane region" description="Helical" evidence="5">
    <location>
        <begin position="93"/>
        <end position="113"/>
    </location>
</feature>
<evidence type="ECO:0000256" key="4">
    <source>
        <dbReference type="ARBA" id="ARBA00023163"/>
    </source>
</evidence>
<keyword evidence="5" id="KW-0812">Transmembrane</keyword>
<evidence type="ECO:0000256" key="3">
    <source>
        <dbReference type="ARBA" id="ARBA00023125"/>
    </source>
</evidence>
<gene>
    <name evidence="7" type="ORF">K1X15_10295</name>
</gene>
<evidence type="ECO:0000259" key="6">
    <source>
        <dbReference type="PROSITE" id="PS50931"/>
    </source>
</evidence>
<evidence type="ECO:0000256" key="5">
    <source>
        <dbReference type="SAM" id="Phobius"/>
    </source>
</evidence>
<keyword evidence="8" id="KW-1185">Reference proteome</keyword>
<dbReference type="SUPFAM" id="SSF46785">
    <property type="entry name" value="Winged helix' DNA-binding domain"/>
    <property type="match status" value="1"/>
</dbReference>
<organism evidence="7 8">
    <name type="scientific">Devosia salina</name>
    <dbReference type="NCBI Taxonomy" id="2860336"/>
    <lineage>
        <taxon>Bacteria</taxon>
        <taxon>Pseudomonadati</taxon>
        <taxon>Pseudomonadota</taxon>
        <taxon>Alphaproteobacteria</taxon>
        <taxon>Hyphomicrobiales</taxon>
        <taxon>Devosiaceae</taxon>
        <taxon>Devosia</taxon>
    </lineage>
</organism>
<accession>A0ABX8WP25</accession>
<dbReference type="Pfam" id="PF03466">
    <property type="entry name" value="LysR_substrate"/>
    <property type="match status" value="1"/>
</dbReference>
<keyword evidence="3" id="KW-0238">DNA-binding</keyword>
<sequence length="312" mass="34969">MNLRSLRIFRRIVTLGSLAQASRELNISPSAASRLISLLESELGLVLFARHKRRLELTEEGDRFYRETEHILRGLDEMSAVSRDIRQQTNNRLRLVTAAPLAMGVIAPTLALMRRKGMEFECDINVETRFGIESKVAARAFNFGIISVPLENAIVELTVEPFLEARVGVLMRADHPLAARESIEPEDLVNQPIVALHKGQRWRDRMDEVFSGAGLAPPVPIETTSTPVVTQLVRDGLGATIVDRVCGRILPGEPLVLRPLAHERWVTYATIHPRGPRPALERDFVQSMRDFVVAERQSTPDIADSLRLITHT</sequence>